<dbReference type="InterPro" id="IPR027024">
    <property type="entry name" value="UCP027386_ABC_sbc_TM0202"/>
</dbReference>
<dbReference type="PANTHER" id="PTHR30024">
    <property type="entry name" value="ALIPHATIC SULFONATES-BINDING PROTEIN-RELATED"/>
    <property type="match status" value="1"/>
</dbReference>
<name>A0A918NGN5_9GAMM</name>
<dbReference type="Gene3D" id="3.40.190.10">
    <property type="entry name" value="Periplasmic binding protein-like II"/>
    <property type="match status" value="2"/>
</dbReference>
<comment type="caution">
    <text evidence="1">The sequence shown here is derived from an EMBL/GenBank/DDBJ whole genome shotgun (WGS) entry which is preliminary data.</text>
</comment>
<gene>
    <name evidence="1" type="ORF">GCM10007392_37340</name>
</gene>
<dbReference type="AlphaFoldDB" id="A0A918NGN5"/>
<sequence length="339" mass="36717">MSTQYRLRISCLPLLGLIMMAILANLAWAKDDRITLAGPSAAVSFPLAYLVATGGLDHLADEVEFRLWSTPDQLRTLAMDGQADFMAMPSNVIANLNQRGAPVQLVNISTWGILWIVSRGEAADSLAALKGQEIVMPFRGDMPDIVFNTLAEQQGLDTKADFDLRYVATPVDAMQLLLSRQADHVVLAEPAISMALNKANTLPTSLVAPELTRSLSLQDEWGRVFERAPEMPQAGIAAVGKASRDRALIAAVNQAYDEALQQCLAEPTPCAEAIAPLLGGRLSVKAIADALAVSPLHTKAAPQARDELEFFYRTLADRQPALIGGQLPDESFYQWPNAQ</sequence>
<accession>A0A918NGN5</accession>
<evidence type="ECO:0000313" key="1">
    <source>
        <dbReference type="EMBL" id="GGX66219.1"/>
    </source>
</evidence>
<keyword evidence="2" id="KW-1185">Reference proteome</keyword>
<proteinExistence type="predicted"/>
<reference evidence="1" key="2">
    <citation type="submission" date="2020-09" db="EMBL/GenBank/DDBJ databases">
        <authorList>
            <person name="Sun Q."/>
            <person name="Kim S."/>
        </authorList>
    </citation>
    <scope>NUCLEOTIDE SEQUENCE</scope>
    <source>
        <strain evidence="1">KCTC 22169</strain>
    </source>
</reference>
<reference evidence="1" key="1">
    <citation type="journal article" date="2014" name="Int. J. Syst. Evol. Microbiol.">
        <title>Complete genome sequence of Corynebacterium casei LMG S-19264T (=DSM 44701T), isolated from a smear-ripened cheese.</title>
        <authorList>
            <consortium name="US DOE Joint Genome Institute (JGI-PGF)"/>
            <person name="Walter F."/>
            <person name="Albersmeier A."/>
            <person name="Kalinowski J."/>
            <person name="Ruckert C."/>
        </authorList>
    </citation>
    <scope>NUCLEOTIDE SEQUENCE</scope>
    <source>
        <strain evidence="1">KCTC 22169</strain>
    </source>
</reference>
<evidence type="ECO:0000313" key="2">
    <source>
        <dbReference type="Proteomes" id="UP000626148"/>
    </source>
</evidence>
<organism evidence="1 2">
    <name type="scientific">Saccharospirillum salsuginis</name>
    <dbReference type="NCBI Taxonomy" id="418750"/>
    <lineage>
        <taxon>Bacteria</taxon>
        <taxon>Pseudomonadati</taxon>
        <taxon>Pseudomonadota</taxon>
        <taxon>Gammaproteobacteria</taxon>
        <taxon>Oceanospirillales</taxon>
        <taxon>Saccharospirillaceae</taxon>
        <taxon>Saccharospirillum</taxon>
    </lineage>
</organism>
<protein>
    <submittedName>
        <fullName evidence="1">Sulfonate/nitrate/taurine transport system substrate-binding protein</fullName>
    </submittedName>
</protein>
<dbReference type="RefSeq" id="WP_229805437.1">
    <property type="nucleotide sequence ID" value="NZ_BMXR01000010.1"/>
</dbReference>
<dbReference type="PANTHER" id="PTHR30024:SF46">
    <property type="entry name" value="ABC TRANSPORTER, SUBSTRATE-BINDING LIPOPROTEIN"/>
    <property type="match status" value="1"/>
</dbReference>
<dbReference type="PIRSF" id="PIRSF027386">
    <property type="entry name" value="UCP027386_ABC_sbc_TM0202"/>
    <property type="match status" value="1"/>
</dbReference>
<dbReference type="EMBL" id="BMXR01000010">
    <property type="protein sequence ID" value="GGX66219.1"/>
    <property type="molecule type" value="Genomic_DNA"/>
</dbReference>
<dbReference type="SUPFAM" id="SSF53850">
    <property type="entry name" value="Periplasmic binding protein-like II"/>
    <property type="match status" value="1"/>
</dbReference>
<dbReference type="Proteomes" id="UP000626148">
    <property type="component" value="Unassembled WGS sequence"/>
</dbReference>